<keyword evidence="1" id="KW-1133">Transmembrane helix</keyword>
<name>U2V0L8_9ACTN</name>
<keyword evidence="3" id="KW-1185">Reference proteome</keyword>
<dbReference type="eggNOG" id="ENOG5032X5D">
    <property type="taxonomic scope" value="Bacteria"/>
</dbReference>
<evidence type="ECO:0000313" key="2">
    <source>
        <dbReference type="EMBL" id="ERL06226.1"/>
    </source>
</evidence>
<comment type="caution">
    <text evidence="2">The sequence shown here is derived from an EMBL/GenBank/DDBJ whole genome shotgun (WGS) entry which is preliminary data.</text>
</comment>
<dbReference type="EMBL" id="AWEZ01000069">
    <property type="protein sequence ID" value="ERL06226.1"/>
    <property type="molecule type" value="Genomic_DNA"/>
</dbReference>
<feature type="transmembrane region" description="Helical" evidence="1">
    <location>
        <begin position="105"/>
        <end position="129"/>
    </location>
</feature>
<organism evidence="2 3">
    <name type="scientific">Olsenella profusa F0195</name>
    <dbReference type="NCBI Taxonomy" id="1125712"/>
    <lineage>
        <taxon>Bacteria</taxon>
        <taxon>Bacillati</taxon>
        <taxon>Actinomycetota</taxon>
        <taxon>Coriobacteriia</taxon>
        <taxon>Coriobacteriales</taxon>
        <taxon>Atopobiaceae</taxon>
        <taxon>Olsenella</taxon>
    </lineage>
</organism>
<accession>U2V0L8</accession>
<dbReference type="PATRIC" id="fig|1125712.3.peg.2352"/>
<sequence>MSENDQLGGALGRGALTGSLIAVVMLAAAVGIDAAREGLTENTRFCLSYIVAGLAGGILQQVWFNWRPTRRLAYSMRLLGFGLTYYAVLVGCAALGRWLPAEHPWSWVTFTVIFLAILVALTLVIGAFLHRRGIEYKERLDAYHARRRS</sequence>
<feature type="transmembrane region" description="Helical" evidence="1">
    <location>
        <begin position="78"/>
        <end position="99"/>
    </location>
</feature>
<dbReference type="AlphaFoldDB" id="U2V0L8"/>
<feature type="transmembrane region" description="Helical" evidence="1">
    <location>
        <begin position="12"/>
        <end position="35"/>
    </location>
</feature>
<evidence type="ECO:0000256" key="1">
    <source>
        <dbReference type="SAM" id="Phobius"/>
    </source>
</evidence>
<feature type="transmembrane region" description="Helical" evidence="1">
    <location>
        <begin position="47"/>
        <end position="66"/>
    </location>
</feature>
<dbReference type="STRING" id="1125712.HMPREF1316_0694"/>
<reference evidence="2 3" key="1">
    <citation type="submission" date="2013-08" db="EMBL/GenBank/DDBJ databases">
        <authorList>
            <person name="Durkin A.S."/>
            <person name="Haft D.R."/>
            <person name="McCorrison J."/>
            <person name="Torralba M."/>
            <person name="Gillis M."/>
            <person name="Haft D.H."/>
            <person name="Methe B."/>
            <person name="Sutton G."/>
            <person name="Nelson K.E."/>
        </authorList>
    </citation>
    <scope>NUCLEOTIDE SEQUENCE [LARGE SCALE GENOMIC DNA]</scope>
    <source>
        <strain evidence="2 3">F0195</strain>
    </source>
</reference>
<keyword evidence="1" id="KW-0472">Membrane</keyword>
<gene>
    <name evidence="2" type="ORF">HMPREF1316_0694</name>
</gene>
<dbReference type="RefSeq" id="WP_021727282.1">
    <property type="nucleotide sequence ID" value="NZ_AWEZ01000069.1"/>
</dbReference>
<protein>
    <recommendedName>
        <fullName evidence="4">PF11457 family protein</fullName>
    </recommendedName>
</protein>
<evidence type="ECO:0000313" key="3">
    <source>
        <dbReference type="Proteomes" id="UP000016638"/>
    </source>
</evidence>
<dbReference type="Proteomes" id="UP000016638">
    <property type="component" value="Unassembled WGS sequence"/>
</dbReference>
<evidence type="ECO:0008006" key="4">
    <source>
        <dbReference type="Google" id="ProtNLM"/>
    </source>
</evidence>
<proteinExistence type="predicted"/>
<keyword evidence="1" id="KW-0812">Transmembrane</keyword>
<dbReference type="OrthoDB" id="3192984at2"/>